<evidence type="ECO:0000256" key="1">
    <source>
        <dbReference type="SAM" id="MobiDB-lite"/>
    </source>
</evidence>
<feature type="compositionally biased region" description="Basic and acidic residues" evidence="1">
    <location>
        <begin position="537"/>
        <end position="546"/>
    </location>
</feature>
<feature type="compositionally biased region" description="Polar residues" evidence="1">
    <location>
        <begin position="81"/>
        <end position="92"/>
    </location>
</feature>
<evidence type="ECO:0000313" key="2">
    <source>
        <dbReference type="EMBL" id="CAF9932159.1"/>
    </source>
</evidence>
<dbReference type="EMBL" id="CAJPDQ010000042">
    <property type="protein sequence ID" value="CAF9932159.1"/>
    <property type="molecule type" value="Genomic_DNA"/>
</dbReference>
<accession>A0A8H3FZQ7</accession>
<feature type="region of interest" description="Disordered" evidence="1">
    <location>
        <begin position="537"/>
        <end position="557"/>
    </location>
</feature>
<proteinExistence type="predicted"/>
<reference evidence="2" key="1">
    <citation type="submission" date="2021-03" db="EMBL/GenBank/DDBJ databases">
        <authorList>
            <person name="Tagirdzhanova G."/>
        </authorList>
    </citation>
    <scope>NUCLEOTIDE SEQUENCE</scope>
</reference>
<comment type="caution">
    <text evidence="2">The sequence shown here is derived from an EMBL/GenBank/DDBJ whole genome shotgun (WGS) entry which is preliminary data.</text>
</comment>
<dbReference type="AlphaFoldDB" id="A0A8H3FZQ7"/>
<protein>
    <submittedName>
        <fullName evidence="2">Uncharacterized protein</fullName>
    </submittedName>
</protein>
<evidence type="ECO:0000313" key="3">
    <source>
        <dbReference type="Proteomes" id="UP000664169"/>
    </source>
</evidence>
<feature type="region of interest" description="Disordered" evidence="1">
    <location>
        <begin position="81"/>
        <end position="151"/>
    </location>
</feature>
<keyword evidence="3" id="KW-1185">Reference proteome</keyword>
<gene>
    <name evidence="2" type="ORF">GOMPHAMPRED_006510</name>
</gene>
<feature type="compositionally biased region" description="Polar residues" evidence="1">
    <location>
        <begin position="106"/>
        <end position="116"/>
    </location>
</feature>
<feature type="compositionally biased region" description="Pro residues" evidence="1">
    <location>
        <begin position="547"/>
        <end position="557"/>
    </location>
</feature>
<organism evidence="2 3">
    <name type="scientific">Gomphillus americanus</name>
    <dbReference type="NCBI Taxonomy" id="1940652"/>
    <lineage>
        <taxon>Eukaryota</taxon>
        <taxon>Fungi</taxon>
        <taxon>Dikarya</taxon>
        <taxon>Ascomycota</taxon>
        <taxon>Pezizomycotina</taxon>
        <taxon>Lecanoromycetes</taxon>
        <taxon>OSLEUM clade</taxon>
        <taxon>Ostropomycetidae</taxon>
        <taxon>Ostropales</taxon>
        <taxon>Graphidaceae</taxon>
        <taxon>Gomphilloideae</taxon>
        <taxon>Gomphillus</taxon>
    </lineage>
</organism>
<name>A0A8H3FZQ7_9LECA</name>
<dbReference type="Proteomes" id="UP000664169">
    <property type="component" value="Unassembled WGS sequence"/>
</dbReference>
<dbReference type="OrthoDB" id="76388at2759"/>
<sequence>MSISRILSRAETESFPPISTEEIQHAFQRTRPQARRKRTASSFVIAEDLEEDTRQTGAIAQNVQADMKSNALASVSIKIATGSNSTPGTDSSEGIPITQPRKSLRSRNMTPSTNLPASLGSKSRNIKKTTKSNSSSACYRPATSTYPSSRKVSERIPLGVGQNKLDEPNVVVDRAGSFTGKENIPPDAHQISFKRSKIERIPITQKTTISNSVSSYTPFPEIHDQQGSYAESQGLLFLSKSTTNLQETPKSKDSSRSLPSDTVVFTPTAIRTMVEAAEEAAEEEMLDDYEDQGIVLVNIINLPSGISKTSSTSCQPDLKALLQRIYGSTYCNTVLQKVGTSIRRGNLHPYNAKNGDGLQRLNIDDHNADIQRQFIDLWVNSYELLMPRAALETVVDKEIRVLQNGLLTSIQRFLESHIVEHKDARKSPWSSCQDTWAWEKAMHRSLALILLMDQAKLNAVIPGSLFQATSTRRSSLSIWQDFATLLWRSHSGIIRVLKVLGYKVAFSQDTWLEYNPHCKNVKRDIEDEMRANRRLELVTDPLEHDSSPPPLPTLLPA</sequence>